<reference evidence="3" key="2">
    <citation type="submission" date="2011-04" db="EMBL/GenBank/DDBJ databases">
        <title>The complete genome of chromosome of Treponema succinifaciens DSM 2489.</title>
        <authorList>
            <person name="Lucas S."/>
            <person name="Copeland A."/>
            <person name="Lapidus A."/>
            <person name="Bruce D."/>
            <person name="Goodwin L."/>
            <person name="Pitluck S."/>
            <person name="Peters L."/>
            <person name="Kyrpides N."/>
            <person name="Mavromatis K."/>
            <person name="Ivanova N."/>
            <person name="Ovchinnikova G."/>
            <person name="Teshima H."/>
            <person name="Detter J.C."/>
            <person name="Tapia R."/>
            <person name="Han C."/>
            <person name="Land M."/>
            <person name="Hauser L."/>
            <person name="Markowitz V."/>
            <person name="Cheng J.-F."/>
            <person name="Hugenholtz P."/>
            <person name="Woyke T."/>
            <person name="Wu D."/>
            <person name="Gronow S."/>
            <person name="Wellnitz S."/>
            <person name="Brambilla E."/>
            <person name="Klenk H.-P."/>
            <person name="Eisen J.A."/>
        </authorList>
    </citation>
    <scope>NUCLEOTIDE SEQUENCE [LARGE SCALE GENOMIC DNA]</scope>
    <source>
        <strain evidence="3">ATCC 33096 / DSM 2489 / 6091</strain>
    </source>
</reference>
<protein>
    <recommendedName>
        <fullName evidence="4">Lipoprotein</fullName>
    </recommendedName>
</protein>
<dbReference type="EMBL" id="CP002631">
    <property type="protein sequence ID" value="AEB13442.1"/>
    <property type="molecule type" value="Genomic_DNA"/>
</dbReference>
<dbReference type="KEGG" id="tsu:Tresu_0493"/>
<keyword evidence="1" id="KW-0732">Signal</keyword>
<dbReference type="RefSeq" id="WP_013700749.1">
    <property type="nucleotide sequence ID" value="NC_015385.1"/>
</dbReference>
<evidence type="ECO:0000313" key="3">
    <source>
        <dbReference type="Proteomes" id="UP000006852"/>
    </source>
</evidence>
<accession>F2NXX2</accession>
<keyword evidence="3" id="KW-1185">Reference proteome</keyword>
<evidence type="ECO:0008006" key="4">
    <source>
        <dbReference type="Google" id="ProtNLM"/>
    </source>
</evidence>
<dbReference type="AlphaFoldDB" id="F2NXX2"/>
<dbReference type="HOGENOM" id="CLU_1730615_0_0_12"/>
<dbReference type="GeneID" id="302997705"/>
<evidence type="ECO:0000256" key="1">
    <source>
        <dbReference type="SAM" id="SignalP"/>
    </source>
</evidence>
<name>F2NXX2_TRES6</name>
<proteinExistence type="predicted"/>
<feature type="chain" id="PRO_5003287538" description="Lipoprotein" evidence="1">
    <location>
        <begin position="19"/>
        <end position="151"/>
    </location>
</feature>
<organism evidence="2 3">
    <name type="scientific">Treponema succinifaciens (strain ATCC 33096 / DSM 2489 / 6091)</name>
    <dbReference type="NCBI Taxonomy" id="869209"/>
    <lineage>
        <taxon>Bacteria</taxon>
        <taxon>Pseudomonadati</taxon>
        <taxon>Spirochaetota</taxon>
        <taxon>Spirochaetia</taxon>
        <taxon>Spirochaetales</taxon>
        <taxon>Treponemataceae</taxon>
        <taxon>Treponema</taxon>
    </lineage>
</organism>
<sequence length="151" mass="16854">MRKFLLGFILLLCFSVFVQENENCGIVFSTQSVFQKMVQHDGLFSLDKFQFAGGKNAEIKTDLDASLRIIEEAKFLSEKADFCRNMSWASFMGAVGCTAIGALNNNLSCDTDNALFDIVSNCVLSLFYFPLCESSYRNGAAEKYNQFGLID</sequence>
<reference evidence="2 3" key="1">
    <citation type="journal article" date="2011" name="Stand. Genomic Sci.">
        <title>Complete genome sequence of Treponema succinifaciens type strain (6091).</title>
        <authorList>
            <person name="Han C."/>
            <person name="Gronow S."/>
            <person name="Teshima H."/>
            <person name="Lapidus A."/>
            <person name="Nolan M."/>
            <person name="Lucas S."/>
            <person name="Hammon N."/>
            <person name="Deshpande S."/>
            <person name="Cheng J.F."/>
            <person name="Zeytun A."/>
            <person name="Tapia R."/>
            <person name="Goodwin L."/>
            <person name="Pitluck S."/>
            <person name="Liolios K."/>
            <person name="Pagani I."/>
            <person name="Ivanova N."/>
            <person name="Mavromatis K."/>
            <person name="Mikhailova N."/>
            <person name="Huntemann M."/>
            <person name="Pati A."/>
            <person name="Chen A."/>
            <person name="Palaniappan K."/>
            <person name="Land M."/>
            <person name="Hauser L."/>
            <person name="Brambilla E.M."/>
            <person name="Rohde M."/>
            <person name="Goker M."/>
            <person name="Woyke T."/>
            <person name="Bristow J."/>
            <person name="Eisen J.A."/>
            <person name="Markowitz V."/>
            <person name="Hugenholtz P."/>
            <person name="Kyrpides N.C."/>
            <person name="Klenk H.P."/>
            <person name="Detter J.C."/>
        </authorList>
    </citation>
    <scope>NUCLEOTIDE SEQUENCE [LARGE SCALE GENOMIC DNA]</scope>
    <source>
        <strain evidence="3">ATCC 33096 / DSM 2489 / 6091</strain>
    </source>
</reference>
<evidence type="ECO:0000313" key="2">
    <source>
        <dbReference type="EMBL" id="AEB13442.1"/>
    </source>
</evidence>
<dbReference type="Proteomes" id="UP000006852">
    <property type="component" value="Chromosome"/>
</dbReference>
<gene>
    <name evidence="2" type="ordered locus">Tresu_0493</name>
</gene>
<feature type="signal peptide" evidence="1">
    <location>
        <begin position="1"/>
        <end position="18"/>
    </location>
</feature>